<dbReference type="EMBL" id="CP036276">
    <property type="protein sequence ID" value="QDU42846.1"/>
    <property type="molecule type" value="Genomic_DNA"/>
</dbReference>
<sequence>MIVNDVIYFFGCDMGGWHNTSQQKGDALAVCKWDGTQLEHVDATAAITFFPVISDQSLSQHLNAAKSDDAQIIVGIDAALSWPAKFTQLITEAHSFTHDFDFELTDSVNNPYLYRETERFIKRHVQTGMKERPLTAVGDKFGNNSSKAQALGAWFLQQLPDVYRPPFDVWDRENAKIAQHTLIEVYPAASMKSAKFKRLHWPSESQSMDNAGKSDIADAKRCAMTAFVYAASVGKLKCEKCPNILTPDDADELIRKSALNTEGWIFAPKCK</sequence>
<name>A0A517ZK77_9PLAN</name>
<organism evidence="1 2">
    <name type="scientific">Symmachiella dynata</name>
    <dbReference type="NCBI Taxonomy" id="2527995"/>
    <lineage>
        <taxon>Bacteria</taxon>
        <taxon>Pseudomonadati</taxon>
        <taxon>Planctomycetota</taxon>
        <taxon>Planctomycetia</taxon>
        <taxon>Planctomycetales</taxon>
        <taxon>Planctomycetaceae</taxon>
        <taxon>Symmachiella</taxon>
    </lineage>
</organism>
<dbReference type="KEGG" id="sdyn:Mal52_13150"/>
<evidence type="ECO:0008006" key="3">
    <source>
        <dbReference type="Google" id="ProtNLM"/>
    </source>
</evidence>
<reference evidence="1 2" key="1">
    <citation type="submission" date="2019-02" db="EMBL/GenBank/DDBJ databases">
        <title>Deep-cultivation of Planctomycetes and their phenomic and genomic characterization uncovers novel biology.</title>
        <authorList>
            <person name="Wiegand S."/>
            <person name="Jogler M."/>
            <person name="Boedeker C."/>
            <person name="Pinto D."/>
            <person name="Vollmers J."/>
            <person name="Rivas-Marin E."/>
            <person name="Kohn T."/>
            <person name="Peeters S.H."/>
            <person name="Heuer A."/>
            <person name="Rast P."/>
            <person name="Oberbeckmann S."/>
            <person name="Bunk B."/>
            <person name="Jeske O."/>
            <person name="Meyerdierks A."/>
            <person name="Storesund J.E."/>
            <person name="Kallscheuer N."/>
            <person name="Luecker S."/>
            <person name="Lage O.M."/>
            <person name="Pohl T."/>
            <person name="Merkel B.J."/>
            <person name="Hornburger P."/>
            <person name="Mueller R.-W."/>
            <person name="Bruemmer F."/>
            <person name="Labrenz M."/>
            <person name="Spormann A.M."/>
            <person name="Op den Camp H."/>
            <person name="Overmann J."/>
            <person name="Amann R."/>
            <person name="Jetten M.S.M."/>
            <person name="Mascher T."/>
            <person name="Medema M.H."/>
            <person name="Devos D.P."/>
            <person name="Kaster A.-K."/>
            <person name="Ovreas L."/>
            <person name="Rohde M."/>
            <person name="Galperin M.Y."/>
            <person name="Jogler C."/>
        </authorList>
    </citation>
    <scope>NUCLEOTIDE SEQUENCE [LARGE SCALE GENOMIC DNA]</scope>
    <source>
        <strain evidence="1 2">Mal52</strain>
    </source>
</reference>
<proteinExistence type="predicted"/>
<evidence type="ECO:0000313" key="1">
    <source>
        <dbReference type="EMBL" id="QDU42846.1"/>
    </source>
</evidence>
<dbReference type="AlphaFoldDB" id="A0A517ZK77"/>
<dbReference type="Proteomes" id="UP000319383">
    <property type="component" value="Chromosome"/>
</dbReference>
<accession>A0A517ZK77</accession>
<protein>
    <recommendedName>
        <fullName evidence="3">DUF429 domain-containing protein</fullName>
    </recommendedName>
</protein>
<keyword evidence="2" id="KW-1185">Reference proteome</keyword>
<gene>
    <name evidence="1" type="ORF">Mal52_13150</name>
</gene>
<evidence type="ECO:0000313" key="2">
    <source>
        <dbReference type="Proteomes" id="UP000319383"/>
    </source>
</evidence>